<accession>A0ABY7GAU2</accession>
<evidence type="ECO:0000313" key="1">
    <source>
        <dbReference type="EMBL" id="WAR31540.1"/>
    </source>
</evidence>
<dbReference type="Proteomes" id="UP001164746">
    <property type="component" value="Chromosome 17"/>
</dbReference>
<dbReference type="EMBL" id="CP111028">
    <property type="protein sequence ID" value="WAR31540.1"/>
    <property type="molecule type" value="Genomic_DNA"/>
</dbReference>
<name>A0ABY7GAU2_MYAAR</name>
<evidence type="ECO:0000313" key="2">
    <source>
        <dbReference type="Proteomes" id="UP001164746"/>
    </source>
</evidence>
<protein>
    <submittedName>
        <fullName evidence="1">Uncharacterized protein</fullName>
    </submittedName>
</protein>
<proteinExistence type="predicted"/>
<gene>
    <name evidence="1" type="ORF">MAR_034082</name>
</gene>
<reference evidence="1" key="1">
    <citation type="submission" date="2022-11" db="EMBL/GenBank/DDBJ databases">
        <title>Centuries of genome instability and evolution in soft-shell clam transmissible cancer (bioRxiv).</title>
        <authorList>
            <person name="Hart S.F.M."/>
            <person name="Yonemitsu M.A."/>
            <person name="Giersch R.M."/>
            <person name="Beal B.F."/>
            <person name="Arriagada G."/>
            <person name="Davis B.W."/>
            <person name="Ostrander E.A."/>
            <person name="Goff S.P."/>
            <person name="Metzger M.J."/>
        </authorList>
    </citation>
    <scope>NUCLEOTIDE SEQUENCE</scope>
    <source>
        <strain evidence="1">MELC-2E11</strain>
        <tissue evidence="1">Siphon/mantle</tissue>
    </source>
</reference>
<keyword evidence="2" id="KW-1185">Reference proteome</keyword>
<sequence>MFGKSTLSVTAGYRLVVAHLFKLDREQHVQLTCGPEESQKKSSPTSEIMTFLVMTIDIASDRLKEIRLIKWWLQKDKAHLIEG</sequence>
<organism evidence="1 2">
    <name type="scientific">Mya arenaria</name>
    <name type="common">Soft-shell clam</name>
    <dbReference type="NCBI Taxonomy" id="6604"/>
    <lineage>
        <taxon>Eukaryota</taxon>
        <taxon>Metazoa</taxon>
        <taxon>Spiralia</taxon>
        <taxon>Lophotrochozoa</taxon>
        <taxon>Mollusca</taxon>
        <taxon>Bivalvia</taxon>
        <taxon>Autobranchia</taxon>
        <taxon>Heteroconchia</taxon>
        <taxon>Euheterodonta</taxon>
        <taxon>Imparidentia</taxon>
        <taxon>Neoheterodontei</taxon>
        <taxon>Myida</taxon>
        <taxon>Myoidea</taxon>
        <taxon>Myidae</taxon>
        <taxon>Mya</taxon>
    </lineage>
</organism>